<reference evidence="1" key="1">
    <citation type="journal article" date="2021" name="PeerJ">
        <title>Extensive microbial diversity within the chicken gut microbiome revealed by metagenomics and culture.</title>
        <authorList>
            <person name="Gilroy R."/>
            <person name="Ravi A."/>
            <person name="Getino M."/>
            <person name="Pursley I."/>
            <person name="Horton D.L."/>
            <person name="Alikhan N.F."/>
            <person name="Baker D."/>
            <person name="Gharbi K."/>
            <person name="Hall N."/>
            <person name="Watson M."/>
            <person name="Adriaenssens E.M."/>
            <person name="Foster-Nyarko E."/>
            <person name="Jarju S."/>
            <person name="Secka A."/>
            <person name="Antonio M."/>
            <person name="Oren A."/>
            <person name="Chaudhuri R.R."/>
            <person name="La Ragione R."/>
            <person name="Hildebrand F."/>
            <person name="Pallen M.J."/>
        </authorList>
    </citation>
    <scope>NUCLEOTIDE SEQUENCE</scope>
    <source>
        <strain evidence="1">CHK192-9172</strain>
    </source>
</reference>
<name>A0A9D2IGP2_9FIRM</name>
<accession>A0A9D2IGP2</accession>
<dbReference type="PROSITE" id="PS51257">
    <property type="entry name" value="PROKAR_LIPOPROTEIN"/>
    <property type="match status" value="1"/>
</dbReference>
<organism evidence="1 2">
    <name type="scientific">Candidatus Eubacterium avistercoris</name>
    <dbReference type="NCBI Taxonomy" id="2838567"/>
    <lineage>
        <taxon>Bacteria</taxon>
        <taxon>Bacillati</taxon>
        <taxon>Bacillota</taxon>
        <taxon>Clostridia</taxon>
        <taxon>Eubacteriales</taxon>
        <taxon>Eubacteriaceae</taxon>
        <taxon>Eubacterium</taxon>
    </lineage>
</organism>
<gene>
    <name evidence="1" type="ORF">IAA08_11810</name>
</gene>
<proteinExistence type="predicted"/>
<sequence length="202" mass="22026">MKRPVIITAAAVGMLVFQGCGSLKVDSNTISLQKNGRITEALVEDFSQDYYDEEELRSYIDSQVDAFSAEEGRGQVKTSGYKVEDGKVHLNVRYEDADTYGAFNGVEIFCGTVVQAQAEGYKFDTDFVTVEDGKANGTADAQTVLGDDELKALIVRENTDIIVPGTIQYVSAEGTQVTAKDTVTMEKKSDTSVAPLVYVIYK</sequence>
<evidence type="ECO:0000313" key="2">
    <source>
        <dbReference type="Proteomes" id="UP000824024"/>
    </source>
</evidence>
<evidence type="ECO:0000313" key="1">
    <source>
        <dbReference type="EMBL" id="HIZ08604.1"/>
    </source>
</evidence>
<reference evidence="1" key="2">
    <citation type="submission" date="2021-04" db="EMBL/GenBank/DDBJ databases">
        <authorList>
            <person name="Gilroy R."/>
        </authorList>
    </citation>
    <scope>NUCLEOTIDE SEQUENCE</scope>
    <source>
        <strain evidence="1">CHK192-9172</strain>
    </source>
</reference>
<comment type="caution">
    <text evidence="1">The sequence shown here is derived from an EMBL/GenBank/DDBJ whole genome shotgun (WGS) entry which is preliminary data.</text>
</comment>
<protein>
    <submittedName>
        <fullName evidence="1">Uncharacterized protein</fullName>
    </submittedName>
</protein>
<dbReference type="Proteomes" id="UP000824024">
    <property type="component" value="Unassembled WGS sequence"/>
</dbReference>
<dbReference type="AlphaFoldDB" id="A0A9D2IGP2"/>
<dbReference type="EMBL" id="DXCH01000316">
    <property type="protein sequence ID" value="HIZ08604.1"/>
    <property type="molecule type" value="Genomic_DNA"/>
</dbReference>